<proteinExistence type="inferred from homology"/>
<dbReference type="AlphaFoldDB" id="B1VM30"/>
<dbReference type="SUPFAM" id="SSF56349">
    <property type="entry name" value="DNA breaking-rejoining enzymes"/>
    <property type="match status" value="1"/>
</dbReference>
<protein>
    <submittedName>
        <fullName evidence="5">Phage integrase</fullName>
    </submittedName>
</protein>
<evidence type="ECO:0000313" key="5">
    <source>
        <dbReference type="EMBL" id="BAG20140.1"/>
    </source>
</evidence>
<evidence type="ECO:0000313" key="6">
    <source>
        <dbReference type="Proteomes" id="UP000001685"/>
    </source>
</evidence>
<dbReference type="eggNOG" id="COG4974">
    <property type="taxonomic scope" value="Bacteria"/>
</dbReference>
<dbReference type="Gene3D" id="1.10.150.130">
    <property type="match status" value="1"/>
</dbReference>
<evidence type="ECO:0000259" key="4">
    <source>
        <dbReference type="PROSITE" id="PS51898"/>
    </source>
</evidence>
<dbReference type="InterPro" id="IPR050090">
    <property type="entry name" value="Tyrosine_recombinase_XerCD"/>
</dbReference>
<dbReference type="Pfam" id="PF00589">
    <property type="entry name" value="Phage_integrase"/>
    <property type="match status" value="1"/>
</dbReference>
<dbReference type="HOGENOM" id="CLU_027562_9_6_11"/>
<comment type="similarity">
    <text evidence="1">Belongs to the 'phage' integrase family.</text>
</comment>
<dbReference type="InterPro" id="IPR013762">
    <property type="entry name" value="Integrase-like_cat_sf"/>
</dbReference>
<evidence type="ECO:0000256" key="3">
    <source>
        <dbReference type="ARBA" id="ARBA00023172"/>
    </source>
</evidence>
<dbReference type="PANTHER" id="PTHR30349">
    <property type="entry name" value="PHAGE INTEGRASE-RELATED"/>
    <property type="match status" value="1"/>
</dbReference>
<dbReference type="GO" id="GO:0003677">
    <property type="term" value="F:DNA binding"/>
    <property type="evidence" value="ECO:0007669"/>
    <property type="project" value="UniProtKB-KW"/>
</dbReference>
<dbReference type="EMBL" id="AP009493">
    <property type="protein sequence ID" value="BAG20140.1"/>
    <property type="molecule type" value="Genomic_DNA"/>
</dbReference>
<keyword evidence="3" id="KW-0233">DNA recombination</keyword>
<name>B1VM30_STRGG</name>
<dbReference type="InterPro" id="IPR010998">
    <property type="entry name" value="Integrase_recombinase_N"/>
</dbReference>
<evidence type="ECO:0000256" key="1">
    <source>
        <dbReference type="ARBA" id="ARBA00008857"/>
    </source>
</evidence>
<accession>B1VM30</accession>
<dbReference type="GO" id="GO:0006310">
    <property type="term" value="P:DNA recombination"/>
    <property type="evidence" value="ECO:0007669"/>
    <property type="project" value="UniProtKB-KW"/>
</dbReference>
<dbReference type="Gene3D" id="1.10.443.10">
    <property type="entry name" value="Intergrase catalytic core"/>
    <property type="match status" value="1"/>
</dbReference>
<dbReference type="PROSITE" id="PS51898">
    <property type="entry name" value="TYR_RECOMBINASE"/>
    <property type="match status" value="1"/>
</dbReference>
<organism evidence="5 6">
    <name type="scientific">Streptomyces griseus subsp. griseus (strain JCM 4626 / CBS 651.72 / NBRC 13350 / KCC S-0626 / ISP 5235)</name>
    <dbReference type="NCBI Taxonomy" id="455632"/>
    <lineage>
        <taxon>Bacteria</taxon>
        <taxon>Bacillati</taxon>
        <taxon>Actinomycetota</taxon>
        <taxon>Actinomycetes</taxon>
        <taxon>Kitasatosporales</taxon>
        <taxon>Streptomycetaceae</taxon>
        <taxon>Streptomyces</taxon>
    </lineage>
</organism>
<keyword evidence="2" id="KW-0238">DNA-binding</keyword>
<sequence length="396" mass="44662">MSGTSATFALMSTRYAAERAISPHDGSVSWVVVSSDYELHAEATAFLASLRRVDRSINTERTYAGRVALYLTYCAVHGLDWKKPGLPWLARFLHWLVDEPLPSRAKNKPASPRFRTKKTANQIMTTVCGFLTFCGLQKWVDQETVNQLSEQKYLSYLPPGYDPGEDGQFRTVRAKAIKFEVAVEGYAWLNPEQFAKVIGLTRRARDRFLVALLGGTGIRIGEALGLRREDMHLLSNSSALGCQISGPHVHVRRRQENSNGALAKARMPRWIPVTAELVTYYADYCFERDQVAEAAYSDMVFVNLFRPPLGRAMTYHNAKDLFDRLAKQAGFEARPHMLRHTAATTWIRNKVPRDVVQNLMGHVSESSMEPYVHATDEDKREAVERVAAIRKGQVQA</sequence>
<dbReference type="GO" id="GO:0015074">
    <property type="term" value="P:DNA integration"/>
    <property type="evidence" value="ECO:0007669"/>
    <property type="project" value="InterPro"/>
</dbReference>
<gene>
    <name evidence="5" type="ordered locus">SGR_3311</name>
</gene>
<dbReference type="Proteomes" id="UP000001685">
    <property type="component" value="Chromosome"/>
</dbReference>
<dbReference type="KEGG" id="sgr:SGR_3311"/>
<dbReference type="InterPro" id="IPR011010">
    <property type="entry name" value="DNA_brk_join_enz"/>
</dbReference>
<reference evidence="6" key="1">
    <citation type="journal article" date="2008" name="J. Bacteriol.">
        <title>Genome sequence of the streptomycin-producing microorganism Streptomyces griseus IFO 13350.</title>
        <authorList>
            <person name="Ohnishi Y."/>
            <person name="Ishikawa J."/>
            <person name="Hara H."/>
            <person name="Suzuki H."/>
            <person name="Ikenoya M."/>
            <person name="Ikeda H."/>
            <person name="Yamashita A."/>
            <person name="Hattori M."/>
            <person name="Horinouchi S."/>
        </authorList>
    </citation>
    <scope>NUCLEOTIDE SEQUENCE [LARGE SCALE GENOMIC DNA]</scope>
    <source>
        <strain evidence="6">JCM 4626 / NBRC 13350</strain>
    </source>
</reference>
<evidence type="ECO:0000256" key="2">
    <source>
        <dbReference type="ARBA" id="ARBA00023125"/>
    </source>
</evidence>
<dbReference type="PANTHER" id="PTHR30349:SF41">
    <property type="entry name" value="INTEGRASE_RECOMBINASE PROTEIN MJ0367-RELATED"/>
    <property type="match status" value="1"/>
</dbReference>
<feature type="domain" description="Tyr recombinase" evidence="4">
    <location>
        <begin position="184"/>
        <end position="384"/>
    </location>
</feature>
<dbReference type="InterPro" id="IPR002104">
    <property type="entry name" value="Integrase_catalytic"/>
</dbReference>